<dbReference type="VEuPathDB" id="FungiDB:HMPREF1541_09750"/>
<keyword evidence="4" id="KW-1185">Reference proteome</keyword>
<dbReference type="Proteomes" id="UP000030752">
    <property type="component" value="Unassembled WGS sequence"/>
</dbReference>
<keyword evidence="2" id="KW-0812">Transmembrane</keyword>
<reference evidence="3 4" key="1">
    <citation type="submission" date="2013-03" db="EMBL/GenBank/DDBJ databases">
        <title>The Genome Sequence of Phialophora europaea CBS 101466.</title>
        <authorList>
            <consortium name="The Broad Institute Genomics Platform"/>
            <person name="Cuomo C."/>
            <person name="de Hoog S."/>
            <person name="Gorbushina A."/>
            <person name="Walker B."/>
            <person name="Young S.K."/>
            <person name="Zeng Q."/>
            <person name="Gargeya S."/>
            <person name="Fitzgerald M."/>
            <person name="Haas B."/>
            <person name="Abouelleil A."/>
            <person name="Allen A.W."/>
            <person name="Alvarado L."/>
            <person name="Arachchi H.M."/>
            <person name="Berlin A.M."/>
            <person name="Chapman S.B."/>
            <person name="Gainer-Dewar J."/>
            <person name="Goldberg J."/>
            <person name="Griggs A."/>
            <person name="Gujja S."/>
            <person name="Hansen M."/>
            <person name="Howarth C."/>
            <person name="Imamovic A."/>
            <person name="Ireland A."/>
            <person name="Larimer J."/>
            <person name="McCowan C."/>
            <person name="Murphy C."/>
            <person name="Pearson M."/>
            <person name="Poon T.W."/>
            <person name="Priest M."/>
            <person name="Roberts A."/>
            <person name="Saif S."/>
            <person name="Shea T."/>
            <person name="Sisk P."/>
            <person name="Sykes S."/>
            <person name="Wortman J."/>
            <person name="Nusbaum C."/>
            <person name="Birren B."/>
        </authorList>
    </citation>
    <scope>NUCLEOTIDE SEQUENCE [LARGE SCALE GENOMIC DNA]</scope>
    <source>
        <strain evidence="3 4">CBS 101466</strain>
    </source>
</reference>
<name>W2S8D3_CYPE1</name>
<evidence type="ECO:0000313" key="4">
    <source>
        <dbReference type="Proteomes" id="UP000030752"/>
    </source>
</evidence>
<dbReference type="GeneID" id="19977089"/>
<dbReference type="HOGENOM" id="CLU_780826_0_0_1"/>
<evidence type="ECO:0000256" key="2">
    <source>
        <dbReference type="SAM" id="Phobius"/>
    </source>
</evidence>
<dbReference type="AlphaFoldDB" id="W2S8D3"/>
<feature type="transmembrane region" description="Helical" evidence="2">
    <location>
        <begin position="6"/>
        <end position="28"/>
    </location>
</feature>
<feature type="compositionally biased region" description="Basic residues" evidence="1">
    <location>
        <begin position="165"/>
        <end position="183"/>
    </location>
</feature>
<feature type="region of interest" description="Disordered" evidence="1">
    <location>
        <begin position="376"/>
        <end position="411"/>
    </location>
</feature>
<organism evidence="3 4">
    <name type="scientific">Cyphellophora europaea (strain CBS 101466)</name>
    <name type="common">Phialophora europaea</name>
    <dbReference type="NCBI Taxonomy" id="1220924"/>
    <lineage>
        <taxon>Eukaryota</taxon>
        <taxon>Fungi</taxon>
        <taxon>Dikarya</taxon>
        <taxon>Ascomycota</taxon>
        <taxon>Pezizomycotina</taxon>
        <taxon>Eurotiomycetes</taxon>
        <taxon>Chaetothyriomycetidae</taxon>
        <taxon>Chaetothyriales</taxon>
        <taxon>Cyphellophoraceae</taxon>
        <taxon>Cyphellophora</taxon>
    </lineage>
</organism>
<dbReference type="RefSeq" id="XP_008712645.1">
    <property type="nucleotide sequence ID" value="XM_008714423.1"/>
</dbReference>
<proteinExistence type="predicted"/>
<keyword evidence="2" id="KW-0472">Membrane</keyword>
<dbReference type="EMBL" id="KB822713">
    <property type="protein sequence ID" value="ETN44875.1"/>
    <property type="molecule type" value="Genomic_DNA"/>
</dbReference>
<gene>
    <name evidence="3" type="ORF">HMPREF1541_09750</name>
</gene>
<feature type="compositionally biased region" description="Basic and acidic residues" evidence="1">
    <location>
        <begin position="312"/>
        <end position="323"/>
    </location>
</feature>
<feature type="region of interest" description="Disordered" evidence="1">
    <location>
        <begin position="264"/>
        <end position="361"/>
    </location>
</feature>
<feature type="region of interest" description="Disordered" evidence="1">
    <location>
        <begin position="152"/>
        <end position="190"/>
    </location>
</feature>
<sequence length="411" mass="46440">MSTSLTIASQTISFISFSITLLTLLGVYRDLISTLRSAPTQMPLLLGNLRQEILSERAYLRQRCREGRDPFGVFPERVAGLPPGSRVSKKMRKARDGGEGMAYVRLLEVTMRDLWLEFRNLERPFLVRKGMRAEAIARGDYWGEEDVEAWGSQSEGDEKGGGRSGVRRRRGKGRGRGRGRRRGMAMQTDQGEWEAVEEDLRREGSKYYNTDVAHRFIWWQVKGDFQRLADQIQRIQIRRMERDLFETDELVRLLVRRAGLRDIGVAGRSPDGGGGGADSGSESESVGVTDGRSVVTRSRAGSRAASRRRSGPGRELREVEERGFRRRVTPSPAPAPRQSDNEANVAARRSERRRSGPRVEYEVLRPGSAGYVVVDDYRGATGRRQSIYEREVRSPDRGRSRGQSPTPRRGR</sequence>
<dbReference type="OrthoDB" id="4148767at2759"/>
<keyword evidence="2" id="KW-1133">Transmembrane helix</keyword>
<feature type="compositionally biased region" description="Low complexity" evidence="1">
    <location>
        <begin position="279"/>
        <end position="304"/>
    </location>
</feature>
<protein>
    <submittedName>
        <fullName evidence="3">Uncharacterized protein</fullName>
    </submittedName>
</protein>
<evidence type="ECO:0000256" key="1">
    <source>
        <dbReference type="SAM" id="MobiDB-lite"/>
    </source>
</evidence>
<feature type="compositionally biased region" description="Polar residues" evidence="1">
    <location>
        <begin position="401"/>
        <end position="411"/>
    </location>
</feature>
<dbReference type="InParanoid" id="W2S8D3"/>
<evidence type="ECO:0000313" key="3">
    <source>
        <dbReference type="EMBL" id="ETN44875.1"/>
    </source>
</evidence>
<feature type="compositionally biased region" description="Basic and acidic residues" evidence="1">
    <location>
        <begin position="386"/>
        <end position="399"/>
    </location>
</feature>
<dbReference type="eggNOG" id="ENOG502SY4G">
    <property type="taxonomic scope" value="Eukaryota"/>
</dbReference>
<accession>W2S8D3</accession>